<feature type="domain" description="Protein kinase" evidence="1">
    <location>
        <begin position="79"/>
        <end position="346"/>
    </location>
</feature>
<dbReference type="GO" id="GO:0007165">
    <property type="term" value="P:signal transduction"/>
    <property type="evidence" value="ECO:0007669"/>
    <property type="project" value="TreeGrafter"/>
</dbReference>
<dbReference type="InterPro" id="IPR011009">
    <property type="entry name" value="Kinase-like_dom_sf"/>
</dbReference>
<dbReference type="PANTHER" id="PTHR23257:SF963">
    <property type="entry name" value="AT08303P"/>
    <property type="match status" value="1"/>
</dbReference>
<dbReference type="AlphaFoldDB" id="A0A9N9GNQ0"/>
<proteinExistence type="predicted"/>
<name>A0A9N9GNQ0_9GLOM</name>
<evidence type="ECO:0000313" key="3">
    <source>
        <dbReference type="Proteomes" id="UP000789739"/>
    </source>
</evidence>
<dbReference type="EMBL" id="CAJVPI010001706">
    <property type="protein sequence ID" value="CAG8623715.1"/>
    <property type="molecule type" value="Genomic_DNA"/>
</dbReference>
<dbReference type="PROSITE" id="PS50011">
    <property type="entry name" value="PROTEIN_KINASE_DOM"/>
    <property type="match status" value="1"/>
</dbReference>
<dbReference type="GO" id="GO:0004672">
    <property type="term" value="F:protein kinase activity"/>
    <property type="evidence" value="ECO:0007669"/>
    <property type="project" value="InterPro"/>
</dbReference>
<evidence type="ECO:0000259" key="1">
    <source>
        <dbReference type="PROSITE" id="PS50011"/>
    </source>
</evidence>
<dbReference type="GO" id="GO:0005524">
    <property type="term" value="F:ATP binding"/>
    <property type="evidence" value="ECO:0007669"/>
    <property type="project" value="InterPro"/>
</dbReference>
<dbReference type="Proteomes" id="UP000789739">
    <property type="component" value="Unassembled WGS sequence"/>
</dbReference>
<gene>
    <name evidence="2" type="ORF">PBRASI_LOCUS8856</name>
</gene>
<dbReference type="GO" id="GO:0005737">
    <property type="term" value="C:cytoplasm"/>
    <property type="evidence" value="ECO:0007669"/>
    <property type="project" value="TreeGrafter"/>
</dbReference>
<dbReference type="InterPro" id="IPR001245">
    <property type="entry name" value="Ser-Thr/Tyr_kinase_cat_dom"/>
</dbReference>
<evidence type="ECO:0000313" key="2">
    <source>
        <dbReference type="EMBL" id="CAG8623715.1"/>
    </source>
</evidence>
<dbReference type="PANTHER" id="PTHR23257">
    <property type="entry name" value="SERINE-THREONINE PROTEIN KINASE"/>
    <property type="match status" value="1"/>
</dbReference>
<dbReference type="Gene3D" id="1.10.510.10">
    <property type="entry name" value="Transferase(Phosphotransferase) domain 1"/>
    <property type="match status" value="1"/>
</dbReference>
<sequence length="404" mass="46999">MLPNIDFRNVTKLDYCCSKCNATIVARNRLCKHCFREIVGNAAETWTSMRPHIDELIVESQRDADYVYQFIEWIPYENFTNVEFVAQGGFSRVYKAIWKQGYWECLADPDDTTRYFERRGSMEVALKEQKHSVAVHLKLEHCLLREKQLYGLSVNPETGQIILVMRYMSGGDLRQLLIKNPVEFTWSKRIEQLSTLMRDLQTIHKAGFIHKDFHSGNVLWTFDDCQDYELCISDFGLSGPANNEDEKITGFVPYMAPELLLGRPKSTASDTYAFGIVMWEFSSGEPAFFECRDDDLAFFKQKITQDHLRPVPIEGTPDCYVNLMTRCWAPDPKDRPTAEEVFHTLLLFIEMNDITSPKFNDTVFEQFEMAEELRLQKGSCERFHHEIYTSVIIDDDEFVPTVEL</sequence>
<organism evidence="2 3">
    <name type="scientific">Paraglomus brasilianum</name>
    <dbReference type="NCBI Taxonomy" id="144538"/>
    <lineage>
        <taxon>Eukaryota</taxon>
        <taxon>Fungi</taxon>
        <taxon>Fungi incertae sedis</taxon>
        <taxon>Mucoromycota</taxon>
        <taxon>Glomeromycotina</taxon>
        <taxon>Glomeromycetes</taxon>
        <taxon>Paraglomerales</taxon>
        <taxon>Paraglomeraceae</taxon>
        <taxon>Paraglomus</taxon>
    </lineage>
</organism>
<dbReference type="OrthoDB" id="6718656at2759"/>
<protein>
    <submittedName>
        <fullName evidence="2">3665_t:CDS:1</fullName>
    </submittedName>
</protein>
<dbReference type="InterPro" id="IPR050167">
    <property type="entry name" value="Ser_Thr_protein_kinase"/>
</dbReference>
<keyword evidence="3" id="KW-1185">Reference proteome</keyword>
<accession>A0A9N9GNQ0</accession>
<comment type="caution">
    <text evidence="2">The sequence shown here is derived from an EMBL/GenBank/DDBJ whole genome shotgun (WGS) entry which is preliminary data.</text>
</comment>
<dbReference type="SUPFAM" id="SSF56112">
    <property type="entry name" value="Protein kinase-like (PK-like)"/>
    <property type="match status" value="1"/>
</dbReference>
<dbReference type="InterPro" id="IPR000719">
    <property type="entry name" value="Prot_kinase_dom"/>
</dbReference>
<reference evidence="2" key="1">
    <citation type="submission" date="2021-06" db="EMBL/GenBank/DDBJ databases">
        <authorList>
            <person name="Kallberg Y."/>
            <person name="Tangrot J."/>
            <person name="Rosling A."/>
        </authorList>
    </citation>
    <scope>NUCLEOTIDE SEQUENCE</scope>
    <source>
        <strain evidence="2">BR232B</strain>
    </source>
</reference>
<dbReference type="PRINTS" id="PR00109">
    <property type="entry name" value="TYRKINASE"/>
</dbReference>
<dbReference type="Pfam" id="PF07714">
    <property type="entry name" value="PK_Tyr_Ser-Thr"/>
    <property type="match status" value="1"/>
</dbReference>